<protein>
    <recommendedName>
        <fullName evidence="1">PH domain-containing protein</fullName>
    </recommendedName>
</protein>
<evidence type="ECO:0000313" key="3">
    <source>
        <dbReference type="Proteomes" id="UP000030512"/>
    </source>
</evidence>
<proteinExistence type="predicted"/>
<organism evidence="2 3">
    <name type="scientific">Methylomonas denitrificans</name>
    <dbReference type="NCBI Taxonomy" id="1538553"/>
    <lineage>
        <taxon>Bacteria</taxon>
        <taxon>Pseudomonadati</taxon>
        <taxon>Pseudomonadota</taxon>
        <taxon>Gammaproteobacteria</taxon>
        <taxon>Methylococcales</taxon>
        <taxon>Methylococcaceae</taxon>
        <taxon>Methylomonas</taxon>
    </lineage>
</organism>
<dbReference type="OrthoDB" id="5724405at2"/>
<dbReference type="Proteomes" id="UP000030512">
    <property type="component" value="Chromosome"/>
</dbReference>
<gene>
    <name evidence="2" type="ORF">JT25_000995</name>
</gene>
<sequence>MKNSFFLVIPQQKNDPQLLASFTDDALRQWIAELPTANPGLAARLFHELLGELISVEMPAAKRLHALELLRDSFYLIDDYLRSRLIKFGFPKGEGEKKIFGLACAIERQFTIGYWSVVKDLTRREIGWLQGKSTALAIQRTIRGLSRIVISHYMMSYPVPDWIWIDLHSLYKLAVKLDKAGSKVADQGGMFSKLSSVEESYKQILLLSLAYPSGLMQKEFQLVYEFLEKISDFLQIETKPVAEQAVQCAILMDEDLPPAFLLNATQTDRRSDSAMLYLNLTKLGKVIKQADKLCSKDEARFSSLEVDKNNRQKLSAELFDYLMQRWQGKEPQGTVYFADRLDRYVAIGLETTYDLLETGRPGLETGLEIRAETDSERALSCNFDKEGVLSIGSLVSFRKIDAMPQQRSLGVVCKILLPKQDCKLIFEVMVIAAQAFPVAYQALDADSDAERKKALIYGIRDNEGEKSFIIMDSFRLKDGDLLRMFMGHENFPIILNGRRNIGLGYWQFECRRILDDVIPTQNKKKGYDFI</sequence>
<accession>A0A140E3U6</accession>
<dbReference type="EMBL" id="CP014476">
    <property type="protein sequence ID" value="AMK75070.1"/>
    <property type="molecule type" value="Genomic_DNA"/>
</dbReference>
<name>A0A140E3U6_9GAMM</name>
<evidence type="ECO:0000259" key="1">
    <source>
        <dbReference type="PROSITE" id="PS50003"/>
    </source>
</evidence>
<dbReference type="PROSITE" id="PS50003">
    <property type="entry name" value="PH_DOMAIN"/>
    <property type="match status" value="1"/>
</dbReference>
<evidence type="ECO:0000313" key="2">
    <source>
        <dbReference type="EMBL" id="AMK75070.1"/>
    </source>
</evidence>
<dbReference type="KEGG" id="mdn:JT25_000995"/>
<feature type="domain" description="PH" evidence="1">
    <location>
        <begin position="1"/>
        <end position="39"/>
    </location>
</feature>
<keyword evidence="3" id="KW-1185">Reference proteome</keyword>
<reference evidence="2 3" key="1">
    <citation type="journal article" date="2015" name="Environ. Microbiol.">
        <title>Methane oxidation coupled to nitrate reduction under hypoxia by the Gammaproteobacterium Methylomonas denitrificans, sp. nov. type strain FJG1.</title>
        <authorList>
            <person name="Kits K.D."/>
            <person name="Klotz M.G."/>
            <person name="Stein L.Y."/>
        </authorList>
    </citation>
    <scope>NUCLEOTIDE SEQUENCE [LARGE SCALE GENOMIC DNA]</scope>
    <source>
        <strain evidence="2 3">FJG1</strain>
    </source>
</reference>
<dbReference type="AlphaFoldDB" id="A0A140E3U6"/>
<dbReference type="RefSeq" id="WP_062329783.1">
    <property type="nucleotide sequence ID" value="NZ_CP014476.1"/>
</dbReference>
<dbReference type="STRING" id="1538553.JT25_000995"/>
<dbReference type="InterPro" id="IPR001849">
    <property type="entry name" value="PH_domain"/>
</dbReference>